<dbReference type="PANTHER" id="PTHR16770">
    <property type="entry name" value="PROTEIN RIPPLY-LIKE"/>
    <property type="match status" value="1"/>
</dbReference>
<evidence type="ECO:0000256" key="3">
    <source>
        <dbReference type="ARBA" id="ARBA00022473"/>
    </source>
</evidence>
<organism evidence="6 8">
    <name type="scientific">Scophthalmus maximus</name>
    <name type="common">Turbot</name>
    <name type="synonym">Psetta maxima</name>
    <dbReference type="NCBI Taxonomy" id="52904"/>
    <lineage>
        <taxon>Eukaryota</taxon>
        <taxon>Metazoa</taxon>
        <taxon>Chordata</taxon>
        <taxon>Craniata</taxon>
        <taxon>Vertebrata</taxon>
        <taxon>Euteleostomi</taxon>
        <taxon>Actinopterygii</taxon>
        <taxon>Neopterygii</taxon>
        <taxon>Teleostei</taxon>
        <taxon>Neoteleostei</taxon>
        <taxon>Acanthomorphata</taxon>
        <taxon>Carangaria</taxon>
        <taxon>Pleuronectiformes</taxon>
        <taxon>Pleuronectoidei</taxon>
        <taxon>Scophthalmidae</taxon>
        <taxon>Scophthalmus</taxon>
    </lineage>
</organism>
<dbReference type="Proteomes" id="UP000246464">
    <property type="component" value="Chromosome 4"/>
</dbReference>
<keyword evidence="3" id="KW-0217">Developmental protein</keyword>
<evidence type="ECO:0000256" key="2">
    <source>
        <dbReference type="ARBA" id="ARBA00006944"/>
    </source>
</evidence>
<evidence type="ECO:0000256" key="1">
    <source>
        <dbReference type="ARBA" id="ARBA00004123"/>
    </source>
</evidence>
<evidence type="ECO:0000256" key="4">
    <source>
        <dbReference type="ARBA" id="ARBA00023242"/>
    </source>
</evidence>
<gene>
    <name evidence="7" type="primary">ripply3</name>
    <name evidence="6" type="ORF">SMAX5B_004832</name>
</gene>
<dbReference type="CTD" id="53820"/>
<comment type="subcellular location">
    <subcellularLocation>
        <location evidence="1">Nucleus</location>
    </subcellularLocation>
</comment>
<evidence type="ECO:0008006" key="9">
    <source>
        <dbReference type="Google" id="ProtNLM"/>
    </source>
</evidence>
<comment type="similarity">
    <text evidence="2">Belongs to the ripply family.</text>
</comment>
<feature type="compositionally biased region" description="Polar residues" evidence="5">
    <location>
        <begin position="24"/>
        <end position="34"/>
    </location>
</feature>
<dbReference type="Bgee" id="ENSSMAG00000003161">
    <property type="expression patterns" value="Expressed in pharyngeal gill and 4 other cell types or tissues"/>
</dbReference>
<accession>A0A2U9B9K1</accession>
<dbReference type="PANTHER" id="PTHR16770:SF3">
    <property type="entry name" value="PROTEIN RIPPLY2"/>
    <property type="match status" value="1"/>
</dbReference>
<keyword evidence="8" id="KW-1185">Reference proteome</keyword>
<dbReference type="GO" id="GO:0009880">
    <property type="term" value="P:embryonic pattern specification"/>
    <property type="evidence" value="ECO:0007669"/>
    <property type="project" value="TreeGrafter"/>
</dbReference>
<dbReference type="OMA" id="WRPWLIT"/>
<evidence type="ECO:0000313" key="6">
    <source>
        <dbReference type="EMBL" id="AWP00544.1"/>
    </source>
</evidence>
<evidence type="ECO:0000313" key="7">
    <source>
        <dbReference type="Ensembl" id="ENSSMAP00000005137.1"/>
    </source>
</evidence>
<protein>
    <recommendedName>
        <fullName evidence="9">Ripply transcriptional repressor 1</fullName>
    </recommendedName>
</protein>
<dbReference type="RefSeq" id="XP_035482949.1">
    <property type="nucleotide sequence ID" value="XM_035627056.2"/>
</dbReference>
<dbReference type="AlphaFoldDB" id="A0A2U9B9K1"/>
<feature type="region of interest" description="Disordered" evidence="5">
    <location>
        <begin position="18"/>
        <end position="54"/>
    </location>
</feature>
<dbReference type="Pfam" id="PF14998">
    <property type="entry name" value="Ripply"/>
    <property type="match status" value="1"/>
</dbReference>
<reference evidence="7" key="2">
    <citation type="submission" date="2020-05" db="EMBL/GenBank/DDBJ databases">
        <authorList>
            <person name="Moser M."/>
        </authorList>
    </citation>
    <scope>NUCLEOTIDE SEQUENCE [LARGE SCALE GENOMIC DNA]</scope>
</reference>
<dbReference type="STRING" id="52904.ENSSMAP00000005137"/>
<keyword evidence="4" id="KW-0539">Nucleus</keyword>
<dbReference type="OrthoDB" id="5978888at2759"/>
<evidence type="ECO:0000313" key="8">
    <source>
        <dbReference type="Proteomes" id="UP000246464"/>
    </source>
</evidence>
<reference evidence="7" key="4">
    <citation type="submission" date="2025-05" db="UniProtKB">
        <authorList>
            <consortium name="Ensembl"/>
        </authorList>
    </citation>
    <scope>IDENTIFICATION</scope>
</reference>
<dbReference type="KEGG" id="smau:118301487"/>
<reference evidence="6 8" key="1">
    <citation type="submission" date="2017-12" db="EMBL/GenBank/DDBJ databases">
        <title>Integrating genomic resources of turbot (Scophthalmus maximus) in depth evaluation of genetic and physical mapping variation across individuals.</title>
        <authorList>
            <person name="Martinez P."/>
        </authorList>
    </citation>
    <scope>NUCLEOTIDE SEQUENCE [LARGE SCALE GENOMIC DNA]</scope>
</reference>
<dbReference type="GO" id="GO:0000122">
    <property type="term" value="P:negative regulation of transcription by RNA polymerase II"/>
    <property type="evidence" value="ECO:0007669"/>
    <property type="project" value="TreeGrafter"/>
</dbReference>
<dbReference type="Ensembl" id="ENSSMAT00000005212.2">
    <property type="protein sequence ID" value="ENSSMAP00000005137.1"/>
    <property type="gene ID" value="ENSSMAG00000003161.2"/>
</dbReference>
<proteinExistence type="inferred from homology"/>
<dbReference type="InterPro" id="IPR028127">
    <property type="entry name" value="Ripply_fam"/>
</dbReference>
<reference evidence="7" key="3">
    <citation type="submission" date="2023-05" db="EMBL/GenBank/DDBJ databases">
        <title>High-quality long-read genome of Scophthalmus maximus.</title>
        <authorList>
            <person name="Lien S."/>
            <person name="Martinez P."/>
        </authorList>
    </citation>
    <scope>NUCLEOTIDE SEQUENCE [LARGE SCALE GENOMIC DNA]</scope>
</reference>
<dbReference type="GO" id="GO:0005634">
    <property type="term" value="C:nucleus"/>
    <property type="evidence" value="ECO:0007669"/>
    <property type="project" value="UniProtKB-SubCell"/>
</dbReference>
<dbReference type="GeneTree" id="ENSGT00940000161538"/>
<evidence type="ECO:0000256" key="5">
    <source>
        <dbReference type="SAM" id="MobiDB-lite"/>
    </source>
</evidence>
<dbReference type="Proteomes" id="UP000694558">
    <property type="component" value="Chromosome 4"/>
</dbReference>
<sequence length="151" mass="16935">MSPACVLRKQASVGAVQCSHPRGVSSSPDPNGSQPALWRPWLSSSRDGSERIPHSKLSCPYSRSTCPCCLVAAGKPQSFQHPVRLFWPKSKSFDYLYSDGVALLRNFPIQATISFYEESDCEDDDEYEEDWEEDGNSEVCLKQLSHSTHYN</sequence>
<name>A0A2U9B9K1_SCOMX</name>
<dbReference type="GeneID" id="118301487"/>
<dbReference type="EMBL" id="CP026246">
    <property type="protein sequence ID" value="AWP00544.1"/>
    <property type="molecule type" value="Genomic_DNA"/>
</dbReference>